<dbReference type="GO" id="GO:0005737">
    <property type="term" value="C:cytoplasm"/>
    <property type="evidence" value="ECO:0007669"/>
    <property type="project" value="TreeGrafter"/>
</dbReference>
<dbReference type="GO" id="GO:1900108">
    <property type="term" value="P:negative regulation of nodal signaling pathway"/>
    <property type="evidence" value="ECO:0007669"/>
    <property type="project" value="TreeGrafter"/>
</dbReference>
<feature type="region of interest" description="Disordered" evidence="3">
    <location>
        <begin position="489"/>
        <end position="533"/>
    </location>
</feature>
<dbReference type="PANTHER" id="PTHR15919:SF13">
    <property type="entry name" value="DAPPER HOMOLOG 2"/>
    <property type="match status" value="1"/>
</dbReference>
<evidence type="ECO:0000256" key="3">
    <source>
        <dbReference type="SAM" id="MobiDB-lite"/>
    </source>
</evidence>
<proteinExistence type="inferred from homology"/>
<dbReference type="EMBL" id="KN122298">
    <property type="protein sequence ID" value="KFO31258.1"/>
    <property type="molecule type" value="Genomic_DNA"/>
</dbReference>
<dbReference type="AlphaFoldDB" id="A0A091DLE1"/>
<dbReference type="Proteomes" id="UP000028990">
    <property type="component" value="Unassembled WGS sequence"/>
</dbReference>
<protein>
    <submittedName>
        <fullName evidence="4">Dapper like protein 2</fullName>
    </submittedName>
</protein>
<comment type="similarity">
    <text evidence="1">Belongs to the dapper family.</text>
</comment>
<feature type="region of interest" description="Disordered" evidence="3">
    <location>
        <begin position="294"/>
        <end position="325"/>
    </location>
</feature>
<dbReference type="eggNOG" id="ENOG502QVT3">
    <property type="taxonomic scope" value="Eukaryota"/>
</dbReference>
<sequence>MCRASGEGPDSDSRPSSGFYELSDAGSCSLSTSCASVCSDRLSPSLSSLLPASCLSKSRPSMGNWRPQSADESTIPAWRPQPAEESGRFLDRAAGASRAQGVFRPRPVSTGDLEKVLPVDMGIQSPGADATPTSFPRQGTDTPAHVLDPTYQCDLVSRGGWEVYPYPSPLHAVALQSPLFTPAKETPWLHSRSPPRKPLLVPRDQRTSLTVSVCEMGQAGACIDRLLRLRGLGASPRDVLGEQGPLRHEASSFPQKPGDQKQGSGGQPEKLVCAPGRGNMGVTAQRLAVQGDGLRQQGLTPLRDTPSPSTPPEGGLTPWNPCTNGEIAVGPASLPHARQPHKDYSLAAPRRLGCESPPKAIGYSVHLPRTAEASPSRLRTAPPKTKAVKIRRRASDKVPRSGRQPLPLPESSQGIHVAPRPLPEWDQLHRPQGLGPQRRPSLAGESPGRSCSESTLYPMPFLIPLGVARQNSHQVLSQVLLPPEVAPLRSASRKKQRPWKSSMEISGKPSLASCAEPPQSTTRKAGGPQAQDRPWLVHQEARSESDLSQHSAECTSLFHSTIAETSEDKASDHTANCFGDQESSGSDSEGGIQGRGGGLEPDQVVPRQGEQACPLAAPQQPPRPPAGTRPPLPPAPRLCRIKASRALKKKIRRFQPAALKVMTMV</sequence>
<evidence type="ECO:0000256" key="1">
    <source>
        <dbReference type="ARBA" id="ARBA00010807"/>
    </source>
</evidence>
<evidence type="ECO:0000313" key="5">
    <source>
        <dbReference type="Proteomes" id="UP000028990"/>
    </source>
</evidence>
<keyword evidence="5" id="KW-1185">Reference proteome</keyword>
<feature type="compositionally biased region" description="Low complexity" evidence="3">
    <location>
        <begin position="579"/>
        <end position="590"/>
    </location>
</feature>
<gene>
    <name evidence="4" type="ORF">H920_07312</name>
</gene>
<feature type="region of interest" description="Disordered" evidence="3">
    <location>
        <begin position="565"/>
        <end position="637"/>
    </location>
</feature>
<evidence type="ECO:0000313" key="4">
    <source>
        <dbReference type="EMBL" id="KFO31258.1"/>
    </source>
</evidence>
<feature type="region of interest" description="Disordered" evidence="3">
    <location>
        <begin position="368"/>
        <end position="451"/>
    </location>
</feature>
<feature type="compositionally biased region" description="Pro residues" evidence="3">
    <location>
        <begin position="619"/>
        <end position="636"/>
    </location>
</feature>
<dbReference type="InterPro" id="IPR024843">
    <property type="entry name" value="Dapper"/>
</dbReference>
<reference evidence="4 5" key="1">
    <citation type="submission" date="2013-11" db="EMBL/GenBank/DDBJ databases">
        <title>The Damaraland mole rat (Fukomys damarensis) genome and evolution of African mole rats.</title>
        <authorList>
            <person name="Gladyshev V.N."/>
            <person name="Fang X."/>
        </authorList>
    </citation>
    <scope>NUCLEOTIDE SEQUENCE [LARGE SCALE GENOMIC DNA]</scope>
    <source>
        <tissue evidence="4">Liver</tissue>
    </source>
</reference>
<name>A0A091DLE1_FUKDA</name>
<keyword evidence="2" id="KW-0175">Coiled coil</keyword>
<organism evidence="4 5">
    <name type="scientific">Fukomys damarensis</name>
    <name type="common">Damaraland mole rat</name>
    <name type="synonym">Cryptomys damarensis</name>
    <dbReference type="NCBI Taxonomy" id="885580"/>
    <lineage>
        <taxon>Eukaryota</taxon>
        <taxon>Metazoa</taxon>
        <taxon>Chordata</taxon>
        <taxon>Craniata</taxon>
        <taxon>Vertebrata</taxon>
        <taxon>Euteleostomi</taxon>
        <taxon>Mammalia</taxon>
        <taxon>Eutheria</taxon>
        <taxon>Euarchontoglires</taxon>
        <taxon>Glires</taxon>
        <taxon>Rodentia</taxon>
        <taxon>Hystricomorpha</taxon>
        <taxon>Bathyergidae</taxon>
        <taxon>Fukomys</taxon>
    </lineage>
</organism>
<evidence type="ECO:0000256" key="2">
    <source>
        <dbReference type="ARBA" id="ARBA00023054"/>
    </source>
</evidence>
<feature type="region of interest" description="Disordered" evidence="3">
    <location>
        <begin position="238"/>
        <end position="278"/>
    </location>
</feature>
<dbReference type="OrthoDB" id="9950432at2759"/>
<dbReference type="STRING" id="885580.ENSFDAP00000004003"/>
<dbReference type="Pfam" id="PF15268">
    <property type="entry name" value="Dapper"/>
    <property type="match status" value="1"/>
</dbReference>
<dbReference type="PANTHER" id="PTHR15919">
    <property type="entry name" value="DAPPER-RELATED"/>
    <property type="match status" value="1"/>
</dbReference>
<feature type="region of interest" description="Disordered" evidence="3">
    <location>
        <begin position="57"/>
        <end position="80"/>
    </location>
</feature>
<accession>A0A091DLE1</accession>